<gene>
    <name evidence="2" type="ORF">DZF98_00205</name>
</gene>
<accession>A0ABX9NAE2</accession>
<sequence>MGRASRAKKDPARQERAASQLAHARETQRRWHESAANDRARPPAERLKHLLASAHDDLHTHRPEIWEVHEALTALGWEIAEATWDDIIWDAPAAADFGNWVDDPNSDINEATAWVIVDALFDRPLYHLGLPCLDDSPVATEMYFLDRHRLLSAAEQAMALCPGDDLRPLWAAFPDALTAKQSETCDRGIQVAVGAVRQLTMPPR</sequence>
<reference evidence="2 3" key="1">
    <citation type="submission" date="2018-08" db="EMBL/GenBank/DDBJ databases">
        <title>Genome Sequence of Clavibacter michiganensis Subspecies type strains, and the Atypical Peach-Colored Strains Isolated from Tomato.</title>
        <authorList>
            <person name="Osdaghi E."/>
            <person name="Portier P."/>
            <person name="Briand M."/>
            <person name="Jacques M.-A."/>
        </authorList>
    </citation>
    <scope>NUCLEOTIDE SEQUENCE [LARGE SCALE GENOMIC DNA]</scope>
    <source>
        <strain evidence="2 3">CFBP 8216</strain>
    </source>
</reference>
<name>A0ABX9NAE2_9MICO</name>
<feature type="region of interest" description="Disordered" evidence="1">
    <location>
        <begin position="1"/>
        <end position="42"/>
    </location>
</feature>
<evidence type="ECO:0000313" key="3">
    <source>
        <dbReference type="Proteomes" id="UP000265355"/>
    </source>
</evidence>
<evidence type="ECO:0008006" key="4">
    <source>
        <dbReference type="Google" id="ProtNLM"/>
    </source>
</evidence>
<evidence type="ECO:0000256" key="1">
    <source>
        <dbReference type="SAM" id="MobiDB-lite"/>
    </source>
</evidence>
<dbReference type="RefSeq" id="WP_119372089.1">
    <property type="nucleotide sequence ID" value="NZ_CP040793.1"/>
</dbReference>
<protein>
    <recommendedName>
        <fullName evidence="4">DUF4240 domain-containing protein</fullName>
    </recommendedName>
</protein>
<proteinExistence type="predicted"/>
<comment type="caution">
    <text evidence="2">The sequence shown here is derived from an EMBL/GenBank/DDBJ whole genome shotgun (WGS) entry which is preliminary data.</text>
</comment>
<organism evidence="2 3">
    <name type="scientific">Clavibacter californiensis</name>
    <dbReference type="NCBI Taxonomy" id="1401995"/>
    <lineage>
        <taxon>Bacteria</taxon>
        <taxon>Bacillati</taxon>
        <taxon>Actinomycetota</taxon>
        <taxon>Actinomycetes</taxon>
        <taxon>Micrococcales</taxon>
        <taxon>Microbacteriaceae</taxon>
        <taxon>Clavibacter</taxon>
    </lineage>
</organism>
<feature type="compositionally biased region" description="Basic and acidic residues" evidence="1">
    <location>
        <begin position="23"/>
        <end position="42"/>
    </location>
</feature>
<feature type="compositionally biased region" description="Basic and acidic residues" evidence="1">
    <location>
        <begin position="7"/>
        <end position="16"/>
    </location>
</feature>
<keyword evidence="3" id="KW-1185">Reference proteome</keyword>
<evidence type="ECO:0000313" key="2">
    <source>
        <dbReference type="EMBL" id="RII94879.1"/>
    </source>
</evidence>
<dbReference type="EMBL" id="QWEE01000001">
    <property type="protein sequence ID" value="RII94879.1"/>
    <property type="molecule type" value="Genomic_DNA"/>
</dbReference>
<dbReference type="Proteomes" id="UP000265355">
    <property type="component" value="Unassembled WGS sequence"/>
</dbReference>